<protein>
    <submittedName>
        <fullName evidence="2">Uncharacterized protein</fullName>
    </submittedName>
</protein>
<evidence type="ECO:0000256" key="1">
    <source>
        <dbReference type="SAM" id="Phobius"/>
    </source>
</evidence>
<accession>A0A2S6H5F2</accession>
<comment type="caution">
    <text evidence="2">The sequence shown here is derived from an EMBL/GenBank/DDBJ whole genome shotgun (WGS) entry which is preliminary data.</text>
</comment>
<keyword evidence="1" id="KW-1133">Transmembrane helix</keyword>
<keyword evidence="1" id="KW-0472">Membrane</keyword>
<proteinExistence type="predicted"/>
<evidence type="ECO:0000313" key="2">
    <source>
        <dbReference type="EMBL" id="PPK72650.1"/>
    </source>
</evidence>
<name>A0A2S6H5F2_9GAMM</name>
<sequence>MAEQKSSASQFIFSIICAAAAVWYFWGGGIENQAASNMQEITNQVANDAVTQYGIAKRNGTAIDICVQAGMVTAAYLQAKDEANYQKWKQTQQADCDSAGMPG</sequence>
<feature type="transmembrane region" description="Helical" evidence="1">
    <location>
        <begin position="7"/>
        <end position="26"/>
    </location>
</feature>
<dbReference type="Proteomes" id="UP000238071">
    <property type="component" value="Unassembled WGS sequence"/>
</dbReference>
<keyword evidence="1" id="KW-0812">Transmembrane</keyword>
<reference evidence="2 3" key="1">
    <citation type="submission" date="2018-02" db="EMBL/GenBank/DDBJ databases">
        <title>Subsurface microbial communities from deep shales in Ohio and West Virginia, USA.</title>
        <authorList>
            <person name="Wrighton K."/>
        </authorList>
    </citation>
    <scope>NUCLEOTIDE SEQUENCE [LARGE SCALE GENOMIC DNA]</scope>
    <source>
        <strain evidence="2 3">OWC-G53F</strain>
    </source>
</reference>
<evidence type="ECO:0000313" key="3">
    <source>
        <dbReference type="Proteomes" id="UP000238071"/>
    </source>
</evidence>
<dbReference type="OrthoDB" id="1495831at2"/>
<dbReference type="RefSeq" id="WP_104422749.1">
    <property type="nucleotide sequence ID" value="NZ_PTIY01000003.1"/>
</dbReference>
<keyword evidence="3" id="KW-1185">Reference proteome</keyword>
<gene>
    <name evidence="2" type="ORF">B0F88_10383</name>
</gene>
<organism evidence="2 3">
    <name type="scientific">Methylobacter tundripaludum</name>
    <dbReference type="NCBI Taxonomy" id="173365"/>
    <lineage>
        <taxon>Bacteria</taxon>
        <taxon>Pseudomonadati</taxon>
        <taxon>Pseudomonadota</taxon>
        <taxon>Gammaproteobacteria</taxon>
        <taxon>Methylococcales</taxon>
        <taxon>Methylococcaceae</taxon>
        <taxon>Methylobacter</taxon>
    </lineage>
</organism>
<dbReference type="EMBL" id="PTIY01000003">
    <property type="protein sequence ID" value="PPK72650.1"/>
    <property type="molecule type" value="Genomic_DNA"/>
</dbReference>
<dbReference type="AlphaFoldDB" id="A0A2S6H5F2"/>